<dbReference type="EMBL" id="CP022685">
    <property type="protein sequence ID" value="ATL31229.1"/>
    <property type="molecule type" value="Genomic_DNA"/>
</dbReference>
<evidence type="ECO:0000256" key="2">
    <source>
        <dbReference type="SAM" id="Phobius"/>
    </source>
</evidence>
<dbReference type="KEGG" id="sfk:KY5_6211c"/>
<organism evidence="3 4">
    <name type="scientific">Streptomyces formicae</name>
    <dbReference type="NCBI Taxonomy" id="1616117"/>
    <lineage>
        <taxon>Bacteria</taxon>
        <taxon>Bacillati</taxon>
        <taxon>Actinomycetota</taxon>
        <taxon>Actinomycetes</taxon>
        <taxon>Kitasatosporales</taxon>
        <taxon>Streptomycetaceae</taxon>
        <taxon>Streptomyces</taxon>
    </lineage>
</organism>
<dbReference type="NCBIfam" id="TIGR04222">
    <property type="entry name" value="near_uncomplex"/>
    <property type="match status" value="1"/>
</dbReference>
<dbReference type="AlphaFoldDB" id="A0A291QHN5"/>
<sequence length="368" mass="35201">MSIAGVVYTVVISLCAAELIRGLAAARRTWSPHRTRPPLDAEHGVYVRGTLEAAFLSGGPARVADALIAGLHEDGRLVVAGPGVVGIPRPTARNAGEQAVIDAYAAGPSGALHGLRTAVMRSLPVQETGEALAGRGLVVRPGRQDKWRRRAGVQVLLSVFGFVVAGMLTVAQYAGDSAASGSADSVGDGIAMLLPAGIFGVVSGLICLSVSSKQLTLAGQYALREYVGSAGHLTGAAHLVATRGLAAAHPDLRAQLVAAARVRVRVPAVTAAGTYPAPYQGTNAGSGNSGTPTWCGSGGGGGGGGFTCSGGAGSACSGGGGSSCGGGGGSSCGGGGGSSCGGGGGSSCGGGGGGSSCGGGGSSCGGGS</sequence>
<reference evidence="3 4" key="1">
    <citation type="submission" date="2017-08" db="EMBL/GenBank/DDBJ databases">
        <title>Complete Genome Sequence of Streptomyces formicae KY5, the formicamycin producer.</title>
        <authorList>
            <person name="Holmes N.A."/>
            <person name="Devine R."/>
            <person name="Qin Z."/>
            <person name="Seipke R.F."/>
            <person name="Wilkinson B."/>
            <person name="Hutchings M.I."/>
        </authorList>
    </citation>
    <scope>NUCLEOTIDE SEQUENCE [LARGE SCALE GENOMIC DNA]</scope>
    <source>
        <strain evidence="3 4">KY5</strain>
    </source>
</reference>
<dbReference type="RefSeq" id="WP_098245400.1">
    <property type="nucleotide sequence ID" value="NZ_CP022685.1"/>
</dbReference>
<proteinExistence type="predicted"/>
<keyword evidence="2" id="KW-1133">Transmembrane helix</keyword>
<feature type="transmembrane region" description="Helical" evidence="2">
    <location>
        <begin position="151"/>
        <end position="170"/>
    </location>
</feature>
<dbReference type="InterPro" id="IPR026467">
    <property type="entry name" value="Ser/Gly_Cys_C_dom"/>
</dbReference>
<keyword evidence="2" id="KW-0812">Transmembrane</keyword>
<accession>A0A291QHN5</accession>
<evidence type="ECO:0000313" key="4">
    <source>
        <dbReference type="Proteomes" id="UP000221011"/>
    </source>
</evidence>
<dbReference type="Proteomes" id="UP000221011">
    <property type="component" value="Chromosome"/>
</dbReference>
<protein>
    <submittedName>
        <fullName evidence="3">Membrane protein</fullName>
    </submittedName>
</protein>
<keyword evidence="4" id="KW-1185">Reference proteome</keyword>
<name>A0A291QHN5_9ACTN</name>
<feature type="transmembrane region" description="Helical" evidence="2">
    <location>
        <begin position="190"/>
        <end position="210"/>
    </location>
</feature>
<keyword evidence="2" id="KW-0472">Membrane</keyword>
<gene>
    <name evidence="3" type="ORF">KY5_6211c</name>
</gene>
<evidence type="ECO:0000313" key="3">
    <source>
        <dbReference type="EMBL" id="ATL31229.1"/>
    </source>
</evidence>
<feature type="region of interest" description="Disordered" evidence="1">
    <location>
        <begin position="349"/>
        <end position="368"/>
    </location>
</feature>
<feature type="transmembrane region" description="Helical" evidence="2">
    <location>
        <begin position="6"/>
        <end position="26"/>
    </location>
</feature>
<evidence type="ECO:0000256" key="1">
    <source>
        <dbReference type="SAM" id="MobiDB-lite"/>
    </source>
</evidence>